<dbReference type="GO" id="GO:0004315">
    <property type="term" value="F:3-oxoacyl-[acyl-carrier-protein] synthase activity"/>
    <property type="evidence" value="ECO:0007669"/>
    <property type="project" value="InterPro"/>
</dbReference>
<dbReference type="InterPro" id="IPR036291">
    <property type="entry name" value="NAD(P)-bd_dom_sf"/>
</dbReference>
<dbReference type="SMART" id="SM00825">
    <property type="entry name" value="PKS_KS"/>
    <property type="match status" value="1"/>
</dbReference>
<dbReference type="InterPro" id="IPR001227">
    <property type="entry name" value="Ac_transferase_dom_sf"/>
</dbReference>
<reference evidence="12 13" key="1">
    <citation type="journal article" date="2018" name="Front. Microbiol.">
        <title>Genome-Wide Analysis of Corynespora cassiicola Leaf Fall Disease Putative Effectors.</title>
        <authorList>
            <person name="Lopez D."/>
            <person name="Ribeiro S."/>
            <person name="Label P."/>
            <person name="Fumanal B."/>
            <person name="Venisse J.S."/>
            <person name="Kohler A."/>
            <person name="de Oliveira R.R."/>
            <person name="Labutti K."/>
            <person name="Lipzen A."/>
            <person name="Lail K."/>
            <person name="Bauer D."/>
            <person name="Ohm R.A."/>
            <person name="Barry K.W."/>
            <person name="Spatafora J."/>
            <person name="Grigoriev I.V."/>
            <person name="Martin F.M."/>
            <person name="Pujade-Renaud V."/>
        </authorList>
    </citation>
    <scope>NUCLEOTIDE SEQUENCE [LARGE SCALE GENOMIC DNA]</scope>
    <source>
        <strain evidence="12 13">Philippines</strain>
    </source>
</reference>
<dbReference type="InterPro" id="IPR014031">
    <property type="entry name" value="Ketoacyl_synth_C"/>
</dbReference>
<organism evidence="12 13">
    <name type="scientific">Corynespora cassiicola Philippines</name>
    <dbReference type="NCBI Taxonomy" id="1448308"/>
    <lineage>
        <taxon>Eukaryota</taxon>
        <taxon>Fungi</taxon>
        <taxon>Dikarya</taxon>
        <taxon>Ascomycota</taxon>
        <taxon>Pezizomycotina</taxon>
        <taxon>Dothideomycetes</taxon>
        <taxon>Pleosporomycetidae</taxon>
        <taxon>Pleosporales</taxon>
        <taxon>Corynesporascaceae</taxon>
        <taxon>Corynespora</taxon>
    </lineage>
</organism>
<dbReference type="InterPro" id="IPR013217">
    <property type="entry name" value="Methyltransf_12"/>
</dbReference>
<dbReference type="GO" id="GO:1901336">
    <property type="term" value="P:lactone biosynthetic process"/>
    <property type="evidence" value="ECO:0007669"/>
    <property type="project" value="UniProtKB-ARBA"/>
</dbReference>
<dbReference type="CDD" id="cd05195">
    <property type="entry name" value="enoyl_red"/>
    <property type="match status" value="1"/>
</dbReference>
<dbReference type="InterPro" id="IPR049551">
    <property type="entry name" value="PKS_DH_C"/>
</dbReference>
<dbReference type="Pfam" id="PF23114">
    <property type="entry name" value="NAD-bd_HRPKS_sdrA"/>
    <property type="match status" value="1"/>
</dbReference>
<dbReference type="InterPro" id="IPR018201">
    <property type="entry name" value="Ketoacyl_synth_AS"/>
</dbReference>
<dbReference type="SMART" id="SM00829">
    <property type="entry name" value="PKS_ER"/>
    <property type="match status" value="1"/>
</dbReference>
<dbReference type="InterPro" id="IPR016035">
    <property type="entry name" value="Acyl_Trfase/lysoPLipase"/>
</dbReference>
<dbReference type="InterPro" id="IPR013149">
    <property type="entry name" value="ADH-like_C"/>
</dbReference>
<dbReference type="SUPFAM" id="SSF55048">
    <property type="entry name" value="Probable ACP-binding domain of malonyl-CoA ACP transacylase"/>
    <property type="match status" value="1"/>
</dbReference>
<evidence type="ECO:0000259" key="11">
    <source>
        <dbReference type="PROSITE" id="PS52019"/>
    </source>
</evidence>
<dbReference type="GO" id="GO:0044550">
    <property type="term" value="P:secondary metabolite biosynthetic process"/>
    <property type="evidence" value="ECO:0007669"/>
    <property type="project" value="TreeGrafter"/>
</dbReference>
<evidence type="ECO:0000256" key="4">
    <source>
        <dbReference type="ARBA" id="ARBA00022857"/>
    </source>
</evidence>
<keyword evidence="5" id="KW-0560">Oxidoreductase</keyword>
<dbReference type="InterPro" id="IPR049900">
    <property type="entry name" value="PKS_mFAS_DH"/>
</dbReference>
<keyword evidence="1" id="KW-0596">Phosphopantetheine</keyword>
<evidence type="ECO:0000256" key="6">
    <source>
        <dbReference type="ARBA" id="ARBA00023268"/>
    </source>
</evidence>
<keyword evidence="13" id="KW-1185">Reference proteome</keyword>
<evidence type="ECO:0000256" key="7">
    <source>
        <dbReference type="ARBA" id="ARBA00023315"/>
    </source>
</evidence>
<keyword evidence="7" id="KW-0012">Acyltransferase</keyword>
<dbReference type="Pfam" id="PF00698">
    <property type="entry name" value="Acyl_transf_1"/>
    <property type="match status" value="1"/>
</dbReference>
<dbReference type="GO" id="GO:0006633">
    <property type="term" value="P:fatty acid biosynthetic process"/>
    <property type="evidence" value="ECO:0007669"/>
    <property type="project" value="InterPro"/>
</dbReference>
<dbReference type="InterPro" id="IPR049552">
    <property type="entry name" value="PKS_DH_N"/>
</dbReference>
<gene>
    <name evidence="12" type="ORF">BS50DRAFT_655241</name>
</gene>
<dbReference type="Pfam" id="PF21089">
    <property type="entry name" value="PKS_DH_N"/>
    <property type="match status" value="1"/>
</dbReference>
<dbReference type="PROSITE" id="PS52019">
    <property type="entry name" value="PKS_MFAS_DH"/>
    <property type="match status" value="1"/>
</dbReference>
<dbReference type="InterPro" id="IPR013968">
    <property type="entry name" value="PKS_KR"/>
</dbReference>
<dbReference type="SUPFAM" id="SSF52151">
    <property type="entry name" value="FabD/lysophospholipase-like"/>
    <property type="match status" value="1"/>
</dbReference>
<feature type="region of interest" description="C-terminal hotdog fold" evidence="8">
    <location>
        <begin position="1080"/>
        <end position="1236"/>
    </location>
</feature>
<evidence type="ECO:0000256" key="1">
    <source>
        <dbReference type="ARBA" id="ARBA00022450"/>
    </source>
</evidence>
<dbReference type="GO" id="GO:0016491">
    <property type="term" value="F:oxidoreductase activity"/>
    <property type="evidence" value="ECO:0007669"/>
    <property type="project" value="UniProtKB-KW"/>
</dbReference>
<dbReference type="Gene3D" id="3.30.70.3290">
    <property type="match status" value="1"/>
</dbReference>
<dbReference type="FunFam" id="3.40.50.720:FF:000209">
    <property type="entry name" value="Polyketide synthase Pks12"/>
    <property type="match status" value="1"/>
</dbReference>
<dbReference type="InterPro" id="IPR009081">
    <property type="entry name" value="PP-bd_ACP"/>
</dbReference>
<evidence type="ECO:0000259" key="10">
    <source>
        <dbReference type="PROSITE" id="PS52004"/>
    </source>
</evidence>
<dbReference type="InterPro" id="IPR014030">
    <property type="entry name" value="Ketoacyl_synth_N"/>
</dbReference>
<dbReference type="InterPro" id="IPR020841">
    <property type="entry name" value="PKS_Beta-ketoAc_synthase_dom"/>
</dbReference>
<dbReference type="PROSITE" id="PS00606">
    <property type="entry name" value="KS3_1"/>
    <property type="match status" value="1"/>
</dbReference>
<dbReference type="EMBL" id="KZ678148">
    <property type="protein sequence ID" value="PSN60679.1"/>
    <property type="molecule type" value="Genomic_DNA"/>
</dbReference>
<feature type="region of interest" description="N-terminal hotdog fold" evidence="8">
    <location>
        <begin position="926"/>
        <end position="1066"/>
    </location>
</feature>
<evidence type="ECO:0000259" key="9">
    <source>
        <dbReference type="PROSITE" id="PS50075"/>
    </source>
</evidence>
<dbReference type="Gene3D" id="3.40.50.720">
    <property type="entry name" value="NAD(P)-binding Rossmann-like Domain"/>
    <property type="match status" value="2"/>
</dbReference>
<dbReference type="STRING" id="1448308.A0A2T2N5L3"/>
<dbReference type="SMART" id="SM00826">
    <property type="entry name" value="PKS_DH"/>
    <property type="match status" value="1"/>
</dbReference>
<dbReference type="InterPro" id="IPR042104">
    <property type="entry name" value="PKS_dehydratase_sf"/>
</dbReference>
<dbReference type="SUPFAM" id="SSF53335">
    <property type="entry name" value="S-adenosyl-L-methionine-dependent methyltransferases"/>
    <property type="match status" value="1"/>
</dbReference>
<dbReference type="InterPro" id="IPR016039">
    <property type="entry name" value="Thiolase-like"/>
</dbReference>
<dbReference type="Pfam" id="PF08659">
    <property type="entry name" value="KR"/>
    <property type="match status" value="1"/>
</dbReference>
<dbReference type="OrthoDB" id="329835at2759"/>
<dbReference type="Gene3D" id="1.10.1200.10">
    <property type="entry name" value="ACP-like"/>
    <property type="match status" value="1"/>
</dbReference>
<dbReference type="Proteomes" id="UP000240883">
    <property type="component" value="Unassembled WGS sequence"/>
</dbReference>
<dbReference type="SMART" id="SM00822">
    <property type="entry name" value="PKS_KR"/>
    <property type="match status" value="1"/>
</dbReference>
<dbReference type="SUPFAM" id="SSF51735">
    <property type="entry name" value="NAD(P)-binding Rossmann-fold domains"/>
    <property type="match status" value="2"/>
</dbReference>
<evidence type="ECO:0000313" key="13">
    <source>
        <dbReference type="Proteomes" id="UP000240883"/>
    </source>
</evidence>
<dbReference type="SMART" id="SM00827">
    <property type="entry name" value="PKS_AT"/>
    <property type="match status" value="1"/>
</dbReference>
<name>A0A2T2N5L3_CORCC</name>
<keyword evidence="6" id="KW-0511">Multifunctional enzyme</keyword>
<dbReference type="Pfam" id="PF23297">
    <property type="entry name" value="ACP_SdgA_C"/>
    <property type="match status" value="1"/>
</dbReference>
<dbReference type="Gene3D" id="3.40.47.10">
    <property type="match status" value="1"/>
</dbReference>
<dbReference type="InterPro" id="IPR020807">
    <property type="entry name" value="PKS_DH"/>
</dbReference>
<dbReference type="GO" id="GO:0031177">
    <property type="term" value="F:phosphopantetheine binding"/>
    <property type="evidence" value="ECO:0007669"/>
    <property type="project" value="InterPro"/>
</dbReference>
<dbReference type="InterPro" id="IPR014043">
    <property type="entry name" value="Acyl_transferase_dom"/>
</dbReference>
<dbReference type="InterPro" id="IPR050091">
    <property type="entry name" value="PKS_NRPS_Biosynth_Enz"/>
</dbReference>
<dbReference type="InterPro" id="IPR029063">
    <property type="entry name" value="SAM-dependent_MTases_sf"/>
</dbReference>
<dbReference type="InterPro" id="IPR011032">
    <property type="entry name" value="GroES-like_sf"/>
</dbReference>
<dbReference type="Gene3D" id="3.90.180.10">
    <property type="entry name" value="Medium-chain alcohol dehydrogenases, catalytic domain"/>
    <property type="match status" value="1"/>
</dbReference>
<dbReference type="InterPro" id="IPR032821">
    <property type="entry name" value="PKS_assoc"/>
</dbReference>
<dbReference type="InterPro" id="IPR057326">
    <property type="entry name" value="KR_dom"/>
</dbReference>
<evidence type="ECO:0000256" key="5">
    <source>
        <dbReference type="ARBA" id="ARBA00023002"/>
    </source>
</evidence>
<dbReference type="Gene3D" id="3.40.366.10">
    <property type="entry name" value="Malonyl-Coenzyme A Acyl Carrier Protein, domain 2"/>
    <property type="match status" value="1"/>
</dbReference>
<dbReference type="PANTHER" id="PTHR43775:SF29">
    <property type="entry name" value="ASPERFURANONE POLYKETIDE SYNTHASE AFOG-RELATED"/>
    <property type="match status" value="1"/>
</dbReference>
<accession>A0A2T2N5L3</accession>
<evidence type="ECO:0000313" key="12">
    <source>
        <dbReference type="EMBL" id="PSN60679.1"/>
    </source>
</evidence>
<keyword evidence="4" id="KW-0521">NADP</keyword>
<feature type="domain" description="Carrier" evidence="9">
    <location>
        <begin position="2428"/>
        <end position="2505"/>
    </location>
</feature>
<dbReference type="Pfam" id="PF00107">
    <property type="entry name" value="ADH_zinc_N"/>
    <property type="match status" value="1"/>
</dbReference>
<evidence type="ECO:0000256" key="2">
    <source>
        <dbReference type="ARBA" id="ARBA00022553"/>
    </source>
</evidence>
<dbReference type="InterPro" id="IPR020843">
    <property type="entry name" value="ER"/>
</dbReference>
<dbReference type="PROSITE" id="PS50075">
    <property type="entry name" value="CARRIER"/>
    <property type="match status" value="1"/>
</dbReference>
<dbReference type="InterPro" id="IPR036736">
    <property type="entry name" value="ACP-like_sf"/>
</dbReference>
<proteinExistence type="predicted"/>
<dbReference type="SUPFAM" id="SSF47336">
    <property type="entry name" value="ACP-like"/>
    <property type="match status" value="1"/>
</dbReference>
<dbReference type="CDD" id="cd02440">
    <property type="entry name" value="AdoMet_MTases"/>
    <property type="match status" value="1"/>
</dbReference>
<dbReference type="CDD" id="cd00833">
    <property type="entry name" value="PKS"/>
    <property type="match status" value="1"/>
</dbReference>
<dbReference type="SUPFAM" id="SSF53901">
    <property type="entry name" value="Thiolase-like"/>
    <property type="match status" value="1"/>
</dbReference>
<keyword evidence="2" id="KW-0597">Phosphoprotein</keyword>
<dbReference type="PANTHER" id="PTHR43775">
    <property type="entry name" value="FATTY ACID SYNTHASE"/>
    <property type="match status" value="1"/>
</dbReference>
<dbReference type="Pfam" id="PF08242">
    <property type="entry name" value="Methyltransf_12"/>
    <property type="match status" value="1"/>
</dbReference>
<dbReference type="SUPFAM" id="SSF50129">
    <property type="entry name" value="GroES-like"/>
    <property type="match status" value="1"/>
</dbReference>
<dbReference type="Pfam" id="PF02801">
    <property type="entry name" value="Ketoacyl-synt_C"/>
    <property type="match status" value="1"/>
</dbReference>
<dbReference type="InterPro" id="IPR016036">
    <property type="entry name" value="Malonyl_transacylase_ACP-bd"/>
</dbReference>
<dbReference type="Gene3D" id="3.40.50.150">
    <property type="entry name" value="Vaccinia Virus protein VP39"/>
    <property type="match status" value="1"/>
</dbReference>
<sequence length="2514" mass="275729">MSNHAIPPPMDENSGYGHEPVAIIGMSCRFSGMADTPDEMLITDSNLIPSGTRKANSIDPGVHLLSQDPAAFDNDFFNISGLEAKAMDPQQRLMLEVAYETFENAGISLEKLEKSETAVYCASSYQDYDQILGRDPEVSASYRFTGTGASLLANRLSYFFDLRGPSITIDTACSSTLVALHEACRAIRIGDASQAFVGGANLILDPDKLMVQSSMQFLSQSGRCFSFDSRASGYGRGEGIVGILLKPLSAALADGDSIRAVIRGTSVVSDGRTLGITMPSMESQTRAILKAYENAGLRMAETPYIEAHGTGTTVGDKAEAMAFSATIGKERREKIIVGSVKSNLGHIENASGLASVAKIILALENGIIPPNPTWNRPSEQLALDEMGIIVPTSVMPWPAGALKRASVNSTGYGGTTCHAIIEAASTVLPTMVAPGSEEHPKDKLEPSRTFIFPLSHHQDGGVAKWARKLKRHLIAPVQNIGKCNLEKLAFTLSCRRSHLQYKTAIVASSIEELCGKLDNILDGSIRETKSESQPTVCFVFTGQGAQWAGMGQQLLPAYPVFAHAMKTAEEEFIRLGADWNLIPELLMPPESSIINEAHVAQPSCTALQIALIDLLATWNIRPTFLCGHSSGEIAAAYAAGILTREDALRVAYFRGSAVALLKKLHPDLQGSMLAVGLSEIIANQLIEEFSDQVVVACVNSPSSVTLSGDKATLQKLQSRLDREGTFNRMLAVDVAYHSHHIARVHQEYISSISGIYPHPAKETTHVISSVTGLPIKGSEMTAEYWARNLTNPVRFSDAMNKMLSTISEREGALAEVGPNVLIEIGPHAALGGPIAQITKACKGVGPTGYLSALVRNVDATRSVLELVEKLFAQAVRVCLNKVNHPLGEPSRAVLTELPPYYWHHNKLHWQESRRSKAYRFRELPRHDLLGTPTADSIKDEPTWRNYLRPVELPWLTDHCISGQAVFPAAGYVTMVIESLKEIYVLSGTNSWKNSLIRFRGVTFVRPLIISQTDPIGVETFLHIRPQTQTEKGSSPIWKEFRVFSSSYEAGSTEHCRGLVSVVPNWLLQTPVTQRDESQENWKDLSPSKFYNEIRLLGNDYSGLFSIISTIQAREWQSRCRFTIPDVKSVMPGGYQQKHCLHTATMEACFQSAFPALRAAGTMRNSLVLTSIEELQISTNTPSSPGSELCAEAEAEAFGHSKYSASLNVFNPDDEKRASYIEAKGLVYTALQDAAGSKDTDQKRSTLCHHLVWDVDLAFTSSEGIAHHCKKGISDIKPLHLRRNCDPFCRNVIRATLSGLSPSDEQRVSGDMKFFLRWMRSIDIVEPTGTDIDLEAQMRKTGAVGEVISHLGAHARRILLGDVQSLAIILEKDLLYRCYLDDDNLNRCHTQMINYIKLAQFKNPKIRILEVGGGTGSLTVPLLSALLEGHDARLGKYVFTDISTHFLGYTKALLEKFHSVMEFKRFDIEKQPQDQDLELKSFDLIVASNVLHVTSSLKSTLCNLRKLLKPEGSMVFLEITNPSLRWGILGGPLPGWWLGVNDGRESSPLLSTDRWDDVLKASGFSGVSLEMKDYESPEDHETSILVANNVPELPPRPSIRTVSIVTTEKTVKLSRQLANLLETEFPIISVSQGALLDTNSNHDAYIMLLDVMDDAFLERPSEAEWNRTREILCHSSSVLWVTSGSAVECSMPCRSLITGLARSLHSEDPQRKLFTLDIDPDATKSPEVATSIWKVLKNIWGFTALLNSDSEYEYALRDEKVLIPRLMLGETINNYVQNTVSDYHPRLESEVDPNRSLRLRLRNPGLLDSIFWADSHRDSSPPKEHEVRVKFEFIALNFRDLMVAMGQLGRETDLLIEGSGKIIEVGDAVQDRFVVGDMVCAFGPRGLATISNLDSNYVFHLPSGFDLSSSAAVIVAYSTALYCLRDVAHIQPGESILIHSAAGAVGQAAIAVAKRLGAGKIFVTVGTEKKRELVRDTFGIEDGNILSSRDHNFGQNILLQTKGQGVDVVLNSLAGDMLIETSSILAPFGRFIEIGKRDLISNGRLEMKHLIKNITFAVVDMVLLAVRRSELFQKVVQDALDIVGSVDFPFLNPITVKPASKLEEVFRLMQGGKHTGKLVIKLRPAMTIRVQPPTPSQALLRADSSYLIVGGTGGLGRALVRYLTGLGAGQIITLSRSGDDSLAVKELQKELSHSKTTMTVLRGSVVDRAALEKVNEYTQNLPLRGIIQGAMAVKSGLFKDTSAQEWTEALSAKVRGTIHLAESLSSNLDFFILLSSINGVTGAQALSSYCAGNAFLDAFARNRAFHGFPTISIDIGMVAGEGIVAENEKVASFQRRQGLRPHSLDEFLAVINYAITHPNASIPLDAQILCGARREDPASRSGEAARERSDAKFSHIYQRIAGNQLDTVGSKRENIDVQAALRAAKSPKVAISVTLQALRKKVAQLLVVPEKDLQVGRSMASYGMDSLVSVELQKWMSEKLGVHMQTMELMSSISMAQRAEEVARRSRWVQAGIFE</sequence>
<dbReference type="PROSITE" id="PS52004">
    <property type="entry name" value="KS3_2"/>
    <property type="match status" value="1"/>
</dbReference>
<dbReference type="Pfam" id="PF00109">
    <property type="entry name" value="ketoacyl-synt"/>
    <property type="match status" value="1"/>
</dbReference>
<feature type="domain" description="PKS/mFAS DH" evidence="11">
    <location>
        <begin position="926"/>
        <end position="1236"/>
    </location>
</feature>
<dbReference type="InterPro" id="IPR056501">
    <property type="entry name" value="NAD-bd_HRPKS_sdrA"/>
</dbReference>
<dbReference type="InterPro" id="IPR020806">
    <property type="entry name" value="PKS_PP-bd"/>
</dbReference>
<dbReference type="Pfam" id="PF14765">
    <property type="entry name" value="PS-DH"/>
    <property type="match status" value="1"/>
</dbReference>
<dbReference type="GO" id="GO:0004312">
    <property type="term" value="F:fatty acid synthase activity"/>
    <property type="evidence" value="ECO:0007669"/>
    <property type="project" value="TreeGrafter"/>
</dbReference>
<dbReference type="Pfam" id="PF16197">
    <property type="entry name" value="KAsynt_C_assoc"/>
    <property type="match status" value="1"/>
</dbReference>
<dbReference type="Gene3D" id="3.10.129.110">
    <property type="entry name" value="Polyketide synthase dehydratase"/>
    <property type="match status" value="1"/>
</dbReference>
<keyword evidence="3" id="KW-0808">Transferase</keyword>
<dbReference type="SMART" id="SM00823">
    <property type="entry name" value="PKS_PP"/>
    <property type="match status" value="1"/>
</dbReference>
<comment type="caution">
    <text evidence="8">Lacks conserved residue(s) required for the propagation of feature annotation.</text>
</comment>
<evidence type="ECO:0000256" key="8">
    <source>
        <dbReference type="PROSITE-ProRule" id="PRU01363"/>
    </source>
</evidence>
<feature type="domain" description="Ketosynthase family 3 (KS3)" evidence="10">
    <location>
        <begin position="18"/>
        <end position="423"/>
    </location>
</feature>
<evidence type="ECO:0000256" key="3">
    <source>
        <dbReference type="ARBA" id="ARBA00022679"/>
    </source>
</evidence>
<protein>
    <submittedName>
        <fullName evidence="12">Polyketide synthase</fullName>
    </submittedName>
</protein>